<accession>A0AC35UEJ6</accession>
<dbReference type="WBParaSite" id="RSKR_0001064300.1">
    <property type="protein sequence ID" value="RSKR_0001064300.1"/>
    <property type="gene ID" value="RSKR_0001064300"/>
</dbReference>
<protein>
    <submittedName>
        <fullName evidence="2">Skp1_POZ domain-containing protein</fullName>
    </submittedName>
</protein>
<evidence type="ECO:0000313" key="2">
    <source>
        <dbReference type="WBParaSite" id="RSKR_0001064300.1"/>
    </source>
</evidence>
<evidence type="ECO:0000313" key="1">
    <source>
        <dbReference type="Proteomes" id="UP000095286"/>
    </source>
</evidence>
<organism evidence="1 2">
    <name type="scientific">Rhabditophanes sp. KR3021</name>
    <dbReference type="NCBI Taxonomy" id="114890"/>
    <lineage>
        <taxon>Eukaryota</taxon>
        <taxon>Metazoa</taxon>
        <taxon>Ecdysozoa</taxon>
        <taxon>Nematoda</taxon>
        <taxon>Chromadorea</taxon>
        <taxon>Rhabditida</taxon>
        <taxon>Tylenchina</taxon>
        <taxon>Panagrolaimomorpha</taxon>
        <taxon>Strongyloidoidea</taxon>
        <taxon>Alloionematidae</taxon>
        <taxon>Rhabditophanes</taxon>
    </lineage>
</organism>
<proteinExistence type="predicted"/>
<name>A0AC35UEJ6_9BILA</name>
<reference evidence="2" key="1">
    <citation type="submission" date="2016-11" db="UniProtKB">
        <authorList>
            <consortium name="WormBaseParasite"/>
        </authorList>
    </citation>
    <scope>IDENTIFICATION</scope>
    <source>
        <strain evidence="2">KR3021</strain>
    </source>
</reference>
<dbReference type="Proteomes" id="UP000095286">
    <property type="component" value="Unplaced"/>
</dbReference>
<sequence length="148" mass="16951">MKLETSDGKTFEVTAEVLEYMKTCQHMIELLNADQSISVPLPNVCSDILGNLLEWIYRDLKEVNQGLEMTPWQQELYSSWSREHLFRFMNAASYLEIDPIIKSTTKFVALQLSKFGNHGTGMRAYLGIENDMTAEDVKKYDGITGMKD</sequence>